<gene>
    <name evidence="9" type="ordered locus">SCATT_08780</name>
</gene>
<evidence type="ECO:0000256" key="7">
    <source>
        <dbReference type="SAM" id="Phobius"/>
    </source>
</evidence>
<dbReference type="KEGG" id="scy:SCATT_08780"/>
<dbReference type="Gene3D" id="3.30.565.10">
    <property type="entry name" value="Histidine kinase-like ATPase, C-terminal domain"/>
    <property type="match status" value="1"/>
</dbReference>
<feature type="compositionally biased region" description="Low complexity" evidence="6">
    <location>
        <begin position="684"/>
        <end position="707"/>
    </location>
</feature>
<keyword evidence="3" id="KW-0597">Phosphoprotein</keyword>
<dbReference type="GO" id="GO:0000160">
    <property type="term" value="P:phosphorelay signal transduction system"/>
    <property type="evidence" value="ECO:0007669"/>
    <property type="project" value="TreeGrafter"/>
</dbReference>
<evidence type="ECO:0000256" key="5">
    <source>
        <dbReference type="ARBA" id="ARBA00022777"/>
    </source>
</evidence>
<evidence type="ECO:0000256" key="1">
    <source>
        <dbReference type="ARBA" id="ARBA00000085"/>
    </source>
</evidence>
<feature type="compositionally biased region" description="Basic and acidic residues" evidence="6">
    <location>
        <begin position="901"/>
        <end position="910"/>
    </location>
</feature>
<accession>F8JW73</accession>
<evidence type="ECO:0000313" key="10">
    <source>
        <dbReference type="Proteomes" id="UP000007842"/>
    </source>
</evidence>
<dbReference type="EC" id="2.7.13.3" evidence="2"/>
<keyword evidence="5 9" id="KW-0418">Kinase</keyword>
<feature type="compositionally biased region" description="Low complexity" evidence="6">
    <location>
        <begin position="734"/>
        <end position="747"/>
    </location>
</feature>
<organism evidence="9 10">
    <name type="scientific">Streptantibioticus cattleyicolor (strain ATCC 35852 / DSM 46488 / JCM 4925 / NBRC 14057 / NRRL 8057)</name>
    <name type="common">Streptomyces cattleya</name>
    <dbReference type="NCBI Taxonomy" id="1003195"/>
    <lineage>
        <taxon>Bacteria</taxon>
        <taxon>Bacillati</taxon>
        <taxon>Actinomycetota</taxon>
        <taxon>Actinomycetes</taxon>
        <taxon>Kitasatosporales</taxon>
        <taxon>Streptomycetaceae</taxon>
        <taxon>Streptantibioticus</taxon>
    </lineage>
</organism>
<dbReference type="eggNOG" id="COG0642">
    <property type="taxonomic scope" value="Bacteria"/>
</dbReference>
<evidence type="ECO:0000313" key="9">
    <source>
        <dbReference type="EMBL" id="AEW93249.1"/>
    </source>
</evidence>
<feature type="compositionally biased region" description="Basic and acidic residues" evidence="6">
    <location>
        <begin position="808"/>
        <end position="817"/>
    </location>
</feature>
<dbReference type="InterPro" id="IPR003594">
    <property type="entry name" value="HATPase_dom"/>
</dbReference>
<dbReference type="InterPro" id="IPR036890">
    <property type="entry name" value="HATPase_C_sf"/>
</dbReference>
<evidence type="ECO:0000256" key="2">
    <source>
        <dbReference type="ARBA" id="ARBA00012438"/>
    </source>
</evidence>
<comment type="catalytic activity">
    <reaction evidence="1">
        <text>ATP + protein L-histidine = ADP + protein N-phospho-L-histidine.</text>
        <dbReference type="EC" id="2.7.13.3"/>
    </reaction>
</comment>
<dbReference type="KEGG" id="sct:SCAT_0876"/>
<evidence type="ECO:0000256" key="4">
    <source>
        <dbReference type="ARBA" id="ARBA00022679"/>
    </source>
</evidence>
<keyword evidence="4" id="KW-0808">Transferase</keyword>
<dbReference type="RefSeq" id="WP_014141646.1">
    <property type="nucleotide sequence ID" value="NC_016111.1"/>
</dbReference>
<dbReference type="OrthoDB" id="4652229at2"/>
<dbReference type="HOGENOM" id="CLU_002554_2_1_11"/>
<dbReference type="PROSITE" id="PS50906">
    <property type="entry name" value="NIT"/>
    <property type="match status" value="1"/>
</dbReference>
<dbReference type="GO" id="GO:0004673">
    <property type="term" value="F:protein histidine kinase activity"/>
    <property type="evidence" value="ECO:0007669"/>
    <property type="project" value="UniProtKB-EC"/>
</dbReference>
<reference evidence="10" key="1">
    <citation type="submission" date="2011-12" db="EMBL/GenBank/DDBJ databases">
        <title>Complete genome sequence of Streptomyces cattleya strain DSM 46488.</title>
        <authorList>
            <person name="Ou H.-Y."/>
            <person name="Li P."/>
            <person name="Zhao C."/>
            <person name="O'Hagan D."/>
            <person name="Deng Z."/>
        </authorList>
    </citation>
    <scope>NUCLEOTIDE SEQUENCE [LARGE SCALE GENOMIC DNA]</scope>
    <source>
        <strain evidence="10">ATCC 35852 / DSM 46488 / JCM 4925 / NBRC 14057 / NRRL 8057</strain>
    </source>
</reference>
<feature type="domain" description="NIT" evidence="8">
    <location>
        <begin position="53"/>
        <end position="304"/>
    </location>
</feature>
<feature type="compositionally biased region" description="Basic and acidic residues" evidence="6">
    <location>
        <begin position="643"/>
        <end position="654"/>
    </location>
</feature>
<dbReference type="PATRIC" id="fig|1003195.11.peg.2468"/>
<dbReference type="PANTHER" id="PTHR45436:SF5">
    <property type="entry name" value="SENSOR HISTIDINE KINASE TRCS"/>
    <property type="match status" value="1"/>
</dbReference>
<keyword evidence="7" id="KW-0472">Membrane</keyword>
<feature type="compositionally biased region" description="Basic and acidic residues" evidence="6">
    <location>
        <begin position="760"/>
        <end position="782"/>
    </location>
</feature>
<feature type="transmembrane region" description="Helical" evidence="7">
    <location>
        <begin position="12"/>
        <end position="29"/>
    </location>
</feature>
<evidence type="ECO:0000256" key="3">
    <source>
        <dbReference type="ARBA" id="ARBA00022553"/>
    </source>
</evidence>
<name>F8JW73_STREN</name>
<dbReference type="GO" id="GO:0005886">
    <property type="term" value="C:plasma membrane"/>
    <property type="evidence" value="ECO:0007669"/>
    <property type="project" value="TreeGrafter"/>
</dbReference>
<feature type="compositionally biased region" description="Basic and acidic residues" evidence="6">
    <location>
        <begin position="835"/>
        <end position="852"/>
    </location>
</feature>
<dbReference type="Proteomes" id="UP000007842">
    <property type="component" value="Chromosome"/>
</dbReference>
<dbReference type="InterPro" id="IPR013587">
    <property type="entry name" value="Nitrate/nitrite_sensing"/>
</dbReference>
<sequence length="910" mass="97856">MHLRPRTIRTQLLALLLVPMVTLAALWTYSSYTTVRGAFALIRLTGTYHRYGTPVDELTMALQQERLAAVEYTASDGRTGSADFTRLSRVTDTRLGLLRDHARHRTSHTVLSTTQQQHFAELLTALDTLPRLRRQVSARTTNWSDILSGYSNLIDPGFRLRTSLTDLQSGEVAHRSSVVVELSRARELLSREDAMVTGGRLAGGMTDGQFRDFLGTVDGRRLLHHVYQAELPASEATRLDRFETGDIGSTLFTMEETARSSSPLTAAAGLPADEWRHTADAALDQLGTIDTDAARDVGRTAHDTGMSVLVRAAGVSLLGLLAVIASLLISLRISRRIATRLTALRDAAEELSGRRLPVLLRTLREGASLEEIAEAERTAVHGGGPALRLGNDEIGQVARAFGIAQRAAVQATVEQARLRRGVAAVFTTLARRSQVLLHRQLTLIDEMERRTEDPAELADLFRLDHMTTRMRRHAEGLLILSGNAPGRAWRRPVRLVEVVKAAVGEIEDYQRIVVRRMPRMALTGGAVADVLHLLAELLENACSFSPPDTQVVVDGSRSEAGFVIEVEDQGLGMGAERVAQANRELQDAARGADLPETDRLGLFTIGRLAARHGIRVVLRPAPGQGTVAVVHLPDDLLVPVADGTEHNTGPDDFRSTATARRERARRAAVRVGTGREPEAVAETASVGGAQGGPQAAAGVAEGAHASGTVGRASAVETPGTTGADTADGKRADTETATAAPTTAAGLPRRTRNSGLAPRRTRPETLEHSRTADDRRYHRDPGGRADATVGPDGHPDRSGEPAGPGRTPPGDRREDARARSTPGTTAPPEPARTPGPHHEPRHHAPPDTTDARHGTSATTDPDTAEESYRAQRERSPEAARSTMTAFARGIARGRSESAALTKSREEDGGTP</sequence>
<dbReference type="InterPro" id="IPR010910">
    <property type="entry name" value="Nitrate/nitrite_sensing_bac"/>
</dbReference>
<evidence type="ECO:0000256" key="6">
    <source>
        <dbReference type="SAM" id="MobiDB-lite"/>
    </source>
</evidence>
<keyword evidence="10" id="KW-1185">Reference proteome</keyword>
<dbReference type="AlphaFoldDB" id="F8JW73"/>
<proteinExistence type="predicted"/>
<feature type="region of interest" description="Disordered" evidence="6">
    <location>
        <begin position="640"/>
        <end position="910"/>
    </location>
</feature>
<dbReference type="Pfam" id="PF08376">
    <property type="entry name" value="NIT"/>
    <property type="match status" value="1"/>
</dbReference>
<feature type="compositionally biased region" description="Basic and acidic residues" evidence="6">
    <location>
        <begin position="865"/>
        <end position="876"/>
    </location>
</feature>
<accession>G8X1S4</accession>
<keyword evidence="7" id="KW-0812">Transmembrane</keyword>
<dbReference type="Pfam" id="PF02518">
    <property type="entry name" value="HATPase_c"/>
    <property type="match status" value="1"/>
</dbReference>
<keyword evidence="7" id="KW-1133">Transmembrane helix</keyword>
<evidence type="ECO:0000259" key="8">
    <source>
        <dbReference type="PROSITE" id="PS50906"/>
    </source>
</evidence>
<dbReference type="EMBL" id="CP003219">
    <property type="protein sequence ID" value="AEW93249.1"/>
    <property type="molecule type" value="Genomic_DNA"/>
</dbReference>
<dbReference type="SMART" id="SM00387">
    <property type="entry name" value="HATPase_c"/>
    <property type="match status" value="1"/>
</dbReference>
<protein>
    <recommendedName>
        <fullName evidence="2">histidine kinase</fullName>
        <ecNumber evidence="2">2.7.13.3</ecNumber>
    </recommendedName>
</protein>
<dbReference type="InterPro" id="IPR050428">
    <property type="entry name" value="TCS_sensor_his_kinase"/>
</dbReference>
<dbReference type="PANTHER" id="PTHR45436">
    <property type="entry name" value="SENSOR HISTIDINE KINASE YKOH"/>
    <property type="match status" value="1"/>
</dbReference>
<dbReference type="SUPFAM" id="SSF55874">
    <property type="entry name" value="ATPase domain of HSP90 chaperone/DNA topoisomerase II/histidine kinase"/>
    <property type="match status" value="1"/>
</dbReference>
<dbReference type="STRING" id="1003195.SCATT_08780"/>